<evidence type="ECO:0000256" key="1">
    <source>
        <dbReference type="SAM" id="MobiDB-lite"/>
    </source>
</evidence>
<feature type="compositionally biased region" description="Basic and acidic residues" evidence="1">
    <location>
        <begin position="24"/>
        <end position="50"/>
    </location>
</feature>
<gene>
    <name evidence="2" type="ORF">NDU88_005647</name>
</gene>
<dbReference type="EMBL" id="JANPWB010000006">
    <property type="protein sequence ID" value="KAJ1180426.1"/>
    <property type="molecule type" value="Genomic_DNA"/>
</dbReference>
<name>A0AAV7TVY5_PLEWA</name>
<feature type="region of interest" description="Disordered" evidence="1">
    <location>
        <begin position="1"/>
        <end position="97"/>
    </location>
</feature>
<accession>A0AAV7TVY5</accession>
<proteinExistence type="predicted"/>
<evidence type="ECO:0000313" key="2">
    <source>
        <dbReference type="EMBL" id="KAJ1180426.1"/>
    </source>
</evidence>
<dbReference type="Proteomes" id="UP001066276">
    <property type="component" value="Chromosome 3_2"/>
</dbReference>
<keyword evidence="3" id="KW-1185">Reference proteome</keyword>
<comment type="caution">
    <text evidence="2">The sequence shown here is derived from an EMBL/GenBank/DDBJ whole genome shotgun (WGS) entry which is preliminary data.</text>
</comment>
<protein>
    <submittedName>
        <fullName evidence="2">Uncharacterized protein</fullName>
    </submittedName>
</protein>
<feature type="compositionally biased region" description="Basic residues" evidence="1">
    <location>
        <begin position="74"/>
        <end position="84"/>
    </location>
</feature>
<evidence type="ECO:0000313" key="3">
    <source>
        <dbReference type="Proteomes" id="UP001066276"/>
    </source>
</evidence>
<organism evidence="2 3">
    <name type="scientific">Pleurodeles waltl</name>
    <name type="common">Iberian ribbed newt</name>
    <dbReference type="NCBI Taxonomy" id="8319"/>
    <lineage>
        <taxon>Eukaryota</taxon>
        <taxon>Metazoa</taxon>
        <taxon>Chordata</taxon>
        <taxon>Craniata</taxon>
        <taxon>Vertebrata</taxon>
        <taxon>Euteleostomi</taxon>
        <taxon>Amphibia</taxon>
        <taxon>Batrachia</taxon>
        <taxon>Caudata</taxon>
        <taxon>Salamandroidea</taxon>
        <taxon>Salamandridae</taxon>
        <taxon>Pleurodelinae</taxon>
        <taxon>Pleurodeles</taxon>
    </lineage>
</organism>
<sequence>MRGRGSRFVPSSGVKRRMFRRRREREEREGQGAGTLEKKKETRRKAEDTPTQRPSKTHTDDGATRTSGAGGAQRKLRPRLRKSVTHSGNEGLDYRVANREKPYFILGRYV</sequence>
<reference evidence="2" key="1">
    <citation type="journal article" date="2022" name="bioRxiv">
        <title>Sequencing and chromosome-scale assembly of the giantPleurodeles waltlgenome.</title>
        <authorList>
            <person name="Brown T."/>
            <person name="Elewa A."/>
            <person name="Iarovenko S."/>
            <person name="Subramanian E."/>
            <person name="Araus A.J."/>
            <person name="Petzold A."/>
            <person name="Susuki M."/>
            <person name="Suzuki K.-i.T."/>
            <person name="Hayashi T."/>
            <person name="Toyoda A."/>
            <person name="Oliveira C."/>
            <person name="Osipova E."/>
            <person name="Leigh N.D."/>
            <person name="Simon A."/>
            <person name="Yun M.H."/>
        </authorList>
    </citation>
    <scope>NUCLEOTIDE SEQUENCE</scope>
    <source>
        <strain evidence="2">20211129_DDA</strain>
        <tissue evidence="2">Liver</tissue>
    </source>
</reference>
<dbReference type="AlphaFoldDB" id="A0AAV7TVY5"/>
<feature type="compositionally biased region" description="Basic residues" evidence="1">
    <location>
        <begin position="14"/>
        <end position="23"/>
    </location>
</feature>